<proteinExistence type="predicted"/>
<accession>A0A561P2M4</accession>
<gene>
    <name evidence="2" type="ORF">FHW36_11644</name>
</gene>
<dbReference type="Proteomes" id="UP000320811">
    <property type="component" value="Unassembled WGS sequence"/>
</dbReference>
<name>A0A561P2M4_9BACT</name>
<dbReference type="Gene3D" id="3.40.1580.10">
    <property type="entry name" value="SMI1/KNR4-like"/>
    <property type="match status" value="1"/>
</dbReference>
<dbReference type="InterPro" id="IPR037883">
    <property type="entry name" value="Knr4/Smi1-like_sf"/>
</dbReference>
<dbReference type="RefSeq" id="WP_145675088.1">
    <property type="nucleotide sequence ID" value="NZ_VIWO01000016.1"/>
</dbReference>
<evidence type="ECO:0000259" key="1">
    <source>
        <dbReference type="SMART" id="SM00860"/>
    </source>
</evidence>
<dbReference type="EMBL" id="VIWO01000016">
    <property type="protein sequence ID" value="TWF32371.1"/>
    <property type="molecule type" value="Genomic_DNA"/>
</dbReference>
<comment type="caution">
    <text evidence="2">The sequence shown here is derived from an EMBL/GenBank/DDBJ whole genome shotgun (WGS) entry which is preliminary data.</text>
</comment>
<dbReference type="AlphaFoldDB" id="A0A561P2M4"/>
<keyword evidence="3" id="KW-1185">Reference proteome</keyword>
<dbReference type="Pfam" id="PF09346">
    <property type="entry name" value="SMI1_KNR4"/>
    <property type="match status" value="1"/>
</dbReference>
<feature type="domain" description="Knr4/Smi1-like" evidence="1">
    <location>
        <begin position="1"/>
        <end position="114"/>
    </location>
</feature>
<organism evidence="2 3">
    <name type="scientific">Chitinophaga polysaccharea</name>
    <dbReference type="NCBI Taxonomy" id="1293035"/>
    <lineage>
        <taxon>Bacteria</taxon>
        <taxon>Pseudomonadati</taxon>
        <taxon>Bacteroidota</taxon>
        <taxon>Chitinophagia</taxon>
        <taxon>Chitinophagales</taxon>
        <taxon>Chitinophagaceae</taxon>
        <taxon>Chitinophaga</taxon>
    </lineage>
</organism>
<evidence type="ECO:0000313" key="2">
    <source>
        <dbReference type="EMBL" id="TWF32371.1"/>
    </source>
</evidence>
<dbReference type="SMART" id="SM00860">
    <property type="entry name" value="SMI1_KNR4"/>
    <property type="match status" value="1"/>
</dbReference>
<protein>
    <submittedName>
        <fullName evidence="2">SMI1/KNR4 family protein SUKH-1</fullName>
    </submittedName>
</protein>
<dbReference type="SUPFAM" id="SSF160631">
    <property type="entry name" value="SMI1/KNR4-like"/>
    <property type="match status" value="1"/>
</dbReference>
<sequence length="190" mass="21582">MANNNNISEIEKALGFPLPGAYRNFLLKEQAEDDLPVTDLVLLYGTAHLLQRNADYQVQQYLPQYLSIGDDSGGQAVCLHCQYNDPTVYIVGYGALNTGSMAVLGYDFNNWVQNGFSTDIIREAPDVLAFRNSEIAQIRKAYYQLHKALTQLETTRQQGLDLKQYLQQKRALQQQIKDFEEQHAGKKYCP</sequence>
<reference evidence="2 3" key="1">
    <citation type="submission" date="2019-06" db="EMBL/GenBank/DDBJ databases">
        <title>Sorghum-associated microbial communities from plants grown in Nebraska, USA.</title>
        <authorList>
            <person name="Schachtman D."/>
        </authorList>
    </citation>
    <scope>NUCLEOTIDE SEQUENCE [LARGE SCALE GENOMIC DNA]</scope>
    <source>
        <strain evidence="2 3">1209</strain>
    </source>
</reference>
<dbReference type="InterPro" id="IPR018958">
    <property type="entry name" value="Knr4/Smi1-like_dom"/>
</dbReference>
<evidence type="ECO:0000313" key="3">
    <source>
        <dbReference type="Proteomes" id="UP000320811"/>
    </source>
</evidence>
<dbReference type="OrthoDB" id="8444591at2"/>